<feature type="region of interest" description="Disordered" evidence="1">
    <location>
        <begin position="127"/>
        <end position="175"/>
    </location>
</feature>
<evidence type="ECO:0000256" key="1">
    <source>
        <dbReference type="SAM" id="MobiDB-lite"/>
    </source>
</evidence>
<feature type="compositionally biased region" description="Pro residues" evidence="1">
    <location>
        <begin position="162"/>
        <end position="171"/>
    </location>
</feature>
<dbReference type="SMART" id="SM00355">
    <property type="entry name" value="ZnF_C2H2"/>
    <property type="match status" value="2"/>
</dbReference>
<accession>W4KBT5</accession>
<evidence type="ECO:0000259" key="2">
    <source>
        <dbReference type="SMART" id="SM00355"/>
    </source>
</evidence>
<dbReference type="EMBL" id="KI925457">
    <property type="protein sequence ID" value="ETW82780.1"/>
    <property type="molecule type" value="Genomic_DNA"/>
</dbReference>
<dbReference type="AlphaFoldDB" id="W4KBT5"/>
<reference evidence="3 4" key="1">
    <citation type="journal article" date="2012" name="New Phytol.">
        <title>Insight into trade-off between wood decay and parasitism from the genome of a fungal forest pathogen.</title>
        <authorList>
            <person name="Olson A."/>
            <person name="Aerts A."/>
            <person name="Asiegbu F."/>
            <person name="Belbahri L."/>
            <person name="Bouzid O."/>
            <person name="Broberg A."/>
            <person name="Canback B."/>
            <person name="Coutinho P.M."/>
            <person name="Cullen D."/>
            <person name="Dalman K."/>
            <person name="Deflorio G."/>
            <person name="van Diepen L.T."/>
            <person name="Dunand C."/>
            <person name="Duplessis S."/>
            <person name="Durling M."/>
            <person name="Gonthier P."/>
            <person name="Grimwood J."/>
            <person name="Fossdal C.G."/>
            <person name="Hansson D."/>
            <person name="Henrissat B."/>
            <person name="Hietala A."/>
            <person name="Himmelstrand K."/>
            <person name="Hoffmeister D."/>
            <person name="Hogberg N."/>
            <person name="James T.Y."/>
            <person name="Karlsson M."/>
            <person name="Kohler A."/>
            <person name="Kues U."/>
            <person name="Lee Y.H."/>
            <person name="Lin Y.C."/>
            <person name="Lind M."/>
            <person name="Lindquist E."/>
            <person name="Lombard V."/>
            <person name="Lucas S."/>
            <person name="Lunden K."/>
            <person name="Morin E."/>
            <person name="Murat C."/>
            <person name="Park J."/>
            <person name="Raffaello T."/>
            <person name="Rouze P."/>
            <person name="Salamov A."/>
            <person name="Schmutz J."/>
            <person name="Solheim H."/>
            <person name="Stahlberg J."/>
            <person name="Velez H."/>
            <person name="de Vries R.P."/>
            <person name="Wiebenga A."/>
            <person name="Woodward S."/>
            <person name="Yakovlev I."/>
            <person name="Garbelotto M."/>
            <person name="Martin F."/>
            <person name="Grigoriev I.V."/>
            <person name="Stenlid J."/>
        </authorList>
    </citation>
    <scope>NUCLEOTIDE SEQUENCE [LARGE SCALE GENOMIC DNA]</scope>
    <source>
        <strain evidence="3 4">TC 32-1</strain>
    </source>
</reference>
<feature type="region of interest" description="Disordered" evidence="1">
    <location>
        <begin position="191"/>
        <end position="253"/>
    </location>
</feature>
<feature type="domain" description="C2H2-type" evidence="2">
    <location>
        <begin position="299"/>
        <end position="319"/>
    </location>
</feature>
<dbReference type="Gene3D" id="3.30.160.60">
    <property type="entry name" value="Classic Zinc Finger"/>
    <property type="match status" value="1"/>
</dbReference>
<dbReference type="Proteomes" id="UP000030671">
    <property type="component" value="Unassembled WGS sequence"/>
</dbReference>
<sequence>MDFSLLSSIPGVADLMQYINFGIEDVQMPLSVEPESLLEEQYGVMADATLTPQYSPSPPPFNATAWTTHNAFDQQPWETICPALLADEQVDVTGAYPHHATSMHDEEVASASFLDLFEPLTDATAPYNDLIEGNSSSSQPDSETPSAYSFSHSPASSAYTTPSPPSPPPVDQPSMDFCTQLERLTVTSSTSISPLPVVGGSITGPTRGLSTSMQNSFPSSTQAPPAPTRRSRKIRSSAPKDSSARRHKQAKQSTILTIPSQRRPRRVHPPGNVCLICGHKSPNPSTLEKHMYTHSDPSFQCPGCVKRYCQPWALQRHIRTEWRYCGPYVDTRLWTTCMRAFKLEL</sequence>
<dbReference type="GeneID" id="20670220"/>
<organism evidence="3 4">
    <name type="scientific">Heterobasidion irregulare (strain TC 32-1)</name>
    <dbReference type="NCBI Taxonomy" id="747525"/>
    <lineage>
        <taxon>Eukaryota</taxon>
        <taxon>Fungi</taxon>
        <taxon>Dikarya</taxon>
        <taxon>Basidiomycota</taxon>
        <taxon>Agaricomycotina</taxon>
        <taxon>Agaricomycetes</taxon>
        <taxon>Russulales</taxon>
        <taxon>Bondarzewiaceae</taxon>
        <taxon>Heterobasidion</taxon>
        <taxon>Heterobasidion annosum species complex</taxon>
    </lineage>
</organism>
<gene>
    <name evidence="3" type="ORF">HETIRDRAFT_315367</name>
</gene>
<dbReference type="RefSeq" id="XP_009545105.1">
    <property type="nucleotide sequence ID" value="XM_009546810.1"/>
</dbReference>
<name>W4KBT5_HETIT</name>
<protein>
    <recommendedName>
        <fullName evidence="2">C2H2-type domain-containing protein</fullName>
    </recommendedName>
</protein>
<dbReference type="KEGG" id="hir:HETIRDRAFT_315367"/>
<dbReference type="InterPro" id="IPR013087">
    <property type="entry name" value="Znf_C2H2_type"/>
</dbReference>
<evidence type="ECO:0000313" key="3">
    <source>
        <dbReference type="EMBL" id="ETW82780.1"/>
    </source>
</evidence>
<dbReference type="HOGENOM" id="CLU_804246_0_0_1"/>
<keyword evidence="4" id="KW-1185">Reference proteome</keyword>
<feature type="domain" description="C2H2-type" evidence="2">
    <location>
        <begin position="272"/>
        <end position="294"/>
    </location>
</feature>
<evidence type="ECO:0000313" key="4">
    <source>
        <dbReference type="Proteomes" id="UP000030671"/>
    </source>
</evidence>
<dbReference type="InParanoid" id="W4KBT5"/>
<dbReference type="SUPFAM" id="SSF57667">
    <property type="entry name" value="beta-beta-alpha zinc fingers"/>
    <property type="match status" value="1"/>
</dbReference>
<proteinExistence type="predicted"/>
<dbReference type="InterPro" id="IPR036236">
    <property type="entry name" value="Znf_C2H2_sf"/>
</dbReference>
<feature type="compositionally biased region" description="Low complexity" evidence="1">
    <location>
        <begin position="135"/>
        <end position="161"/>
    </location>
</feature>
<dbReference type="Pfam" id="PF00096">
    <property type="entry name" value="zf-C2H2"/>
    <property type="match status" value="2"/>
</dbReference>
<feature type="compositionally biased region" description="Polar residues" evidence="1">
    <location>
        <begin position="208"/>
        <end position="223"/>
    </location>
</feature>